<protein>
    <submittedName>
        <fullName evidence="5">Class I SAM-dependent methyltransferase</fullName>
    </submittedName>
</protein>
<dbReference type="Gene3D" id="3.40.50.150">
    <property type="entry name" value="Vaccinia Virus protein VP39"/>
    <property type="match status" value="1"/>
</dbReference>
<evidence type="ECO:0000256" key="1">
    <source>
        <dbReference type="ARBA" id="ARBA00022603"/>
    </source>
</evidence>
<dbReference type="GO" id="GO:0008168">
    <property type="term" value="F:methyltransferase activity"/>
    <property type="evidence" value="ECO:0007669"/>
    <property type="project" value="UniProtKB-KW"/>
</dbReference>
<dbReference type="SUPFAM" id="SSF53335">
    <property type="entry name" value="S-adenosyl-L-methionine-dependent methyltransferases"/>
    <property type="match status" value="1"/>
</dbReference>
<dbReference type="PANTHER" id="PTHR43464">
    <property type="entry name" value="METHYLTRANSFERASE"/>
    <property type="match status" value="1"/>
</dbReference>
<reference evidence="5 6" key="1">
    <citation type="journal article" date="2010" name="Int. J. Syst. Evol. Microbiol.">
        <title>Bacillus horneckiae sp. nov., isolated from a spacecraft-assembly clean room.</title>
        <authorList>
            <person name="Vaishampayan P."/>
            <person name="Probst A."/>
            <person name="Krishnamurthi S."/>
            <person name="Ghosh S."/>
            <person name="Osman S."/>
            <person name="McDowall A."/>
            <person name="Ruckmani A."/>
            <person name="Mayilraj S."/>
            <person name="Venkateswaran K."/>
        </authorList>
    </citation>
    <scope>NUCLEOTIDE SEQUENCE [LARGE SCALE GENOMIC DNA]</scope>
    <source>
        <strain evidence="6">1PO1SC</strain>
    </source>
</reference>
<dbReference type="Proteomes" id="UP000233343">
    <property type="component" value="Unassembled WGS sequence"/>
</dbReference>
<dbReference type="PANTHER" id="PTHR43464:SF19">
    <property type="entry name" value="UBIQUINONE BIOSYNTHESIS O-METHYLTRANSFERASE, MITOCHONDRIAL"/>
    <property type="match status" value="1"/>
</dbReference>
<proteinExistence type="predicted"/>
<dbReference type="InterPro" id="IPR041698">
    <property type="entry name" value="Methyltransf_25"/>
</dbReference>
<accession>A0A2N0ZEQ4</accession>
<dbReference type="InterPro" id="IPR029063">
    <property type="entry name" value="SAM-dependent_MTases_sf"/>
</dbReference>
<keyword evidence="3" id="KW-0949">S-adenosyl-L-methionine</keyword>
<keyword evidence="2 5" id="KW-0808">Transferase</keyword>
<evidence type="ECO:0000256" key="2">
    <source>
        <dbReference type="ARBA" id="ARBA00022679"/>
    </source>
</evidence>
<dbReference type="CDD" id="cd02440">
    <property type="entry name" value="AdoMet_MTases"/>
    <property type="match status" value="1"/>
</dbReference>
<name>A0A2N0ZEQ4_9BACI</name>
<evidence type="ECO:0000259" key="4">
    <source>
        <dbReference type="Pfam" id="PF13649"/>
    </source>
</evidence>
<dbReference type="GO" id="GO:0032259">
    <property type="term" value="P:methylation"/>
    <property type="evidence" value="ECO:0007669"/>
    <property type="project" value="UniProtKB-KW"/>
</dbReference>
<sequence>MEETINNYDDILLMLDSFIREPAGFWNEFYRNREKAIPFFVNKPDENLAAYFEQEWIRPGKVLELGCGPGRNAVYFAKNGCSVDAVDLSEVSLQWAAERAEQEKVAVNFIQSNLFELVVDRGKYDIIYDSGCFHHIAPHRKITYLNLVHHALKPGGHFALSCFEAGGPLGGVEMSDWEVYRERSIKGGLGYTDEKLRTIFKDFEVVEIRKMKEETEDSTLFGVNGLLTSLFQKNK</sequence>
<evidence type="ECO:0000313" key="6">
    <source>
        <dbReference type="Proteomes" id="UP000233343"/>
    </source>
</evidence>
<keyword evidence="6" id="KW-1185">Reference proteome</keyword>
<evidence type="ECO:0000256" key="3">
    <source>
        <dbReference type="ARBA" id="ARBA00022691"/>
    </source>
</evidence>
<comment type="caution">
    <text evidence="5">The sequence shown here is derived from an EMBL/GenBank/DDBJ whole genome shotgun (WGS) entry which is preliminary data.</text>
</comment>
<dbReference type="AlphaFoldDB" id="A0A2N0ZEQ4"/>
<gene>
    <name evidence="5" type="ORF">CWS20_16430</name>
</gene>
<dbReference type="Pfam" id="PF13649">
    <property type="entry name" value="Methyltransf_25"/>
    <property type="match status" value="1"/>
</dbReference>
<organism evidence="5 6">
    <name type="scientific">Cytobacillus horneckiae</name>
    <dbReference type="NCBI Taxonomy" id="549687"/>
    <lineage>
        <taxon>Bacteria</taxon>
        <taxon>Bacillati</taxon>
        <taxon>Bacillota</taxon>
        <taxon>Bacilli</taxon>
        <taxon>Bacillales</taxon>
        <taxon>Bacillaceae</taxon>
        <taxon>Cytobacillus</taxon>
    </lineage>
</organism>
<evidence type="ECO:0000313" key="5">
    <source>
        <dbReference type="EMBL" id="PKG27994.1"/>
    </source>
</evidence>
<dbReference type="RefSeq" id="WP_066194926.1">
    <property type="nucleotide sequence ID" value="NZ_JAFDQP010000008.1"/>
</dbReference>
<keyword evidence="1 5" id="KW-0489">Methyltransferase</keyword>
<dbReference type="EMBL" id="PISD01000034">
    <property type="protein sequence ID" value="PKG27994.1"/>
    <property type="molecule type" value="Genomic_DNA"/>
</dbReference>
<feature type="domain" description="Methyltransferase" evidence="4">
    <location>
        <begin position="62"/>
        <end position="156"/>
    </location>
</feature>